<dbReference type="EC" id="5.4.99.25" evidence="3"/>
<evidence type="ECO:0000256" key="5">
    <source>
        <dbReference type="ARBA" id="ARBA00023235"/>
    </source>
</evidence>
<dbReference type="Pfam" id="PF16198">
    <property type="entry name" value="TruB_C_2"/>
    <property type="match status" value="1"/>
</dbReference>
<dbReference type="PANTHER" id="PTHR13767">
    <property type="entry name" value="TRNA-PSEUDOURIDINE SYNTHASE"/>
    <property type="match status" value="1"/>
</dbReference>
<keyword evidence="5" id="KW-0413">Isomerase</keyword>
<evidence type="ECO:0000259" key="6">
    <source>
        <dbReference type="Pfam" id="PF01509"/>
    </source>
</evidence>
<evidence type="ECO:0000259" key="7">
    <source>
        <dbReference type="Pfam" id="PF16198"/>
    </source>
</evidence>
<dbReference type="InterPro" id="IPR002501">
    <property type="entry name" value="PsdUridine_synth_N"/>
</dbReference>
<evidence type="ECO:0000256" key="4">
    <source>
        <dbReference type="ARBA" id="ARBA00022694"/>
    </source>
</evidence>
<dbReference type="InterPro" id="IPR032819">
    <property type="entry name" value="TruB_C"/>
</dbReference>
<dbReference type="EMBL" id="PCSK01000009">
    <property type="protein sequence ID" value="PIP46531.1"/>
    <property type="molecule type" value="Genomic_DNA"/>
</dbReference>
<evidence type="ECO:0000256" key="2">
    <source>
        <dbReference type="ARBA" id="ARBA00005642"/>
    </source>
</evidence>
<accession>A0A2H0AM97</accession>
<comment type="catalytic activity">
    <reaction evidence="1">
        <text>uridine(55) in tRNA = pseudouridine(55) in tRNA</text>
        <dbReference type="Rhea" id="RHEA:42532"/>
        <dbReference type="Rhea" id="RHEA-COMP:10101"/>
        <dbReference type="Rhea" id="RHEA-COMP:10102"/>
        <dbReference type="ChEBI" id="CHEBI:65314"/>
        <dbReference type="ChEBI" id="CHEBI:65315"/>
        <dbReference type="EC" id="5.4.99.25"/>
    </reaction>
</comment>
<feature type="domain" description="tRNA pseudouridylate synthase B C-terminal" evidence="7">
    <location>
        <begin position="193"/>
        <end position="228"/>
    </location>
</feature>
<dbReference type="InterPro" id="IPR020103">
    <property type="entry name" value="PsdUridine_synth_cat_dom_sf"/>
</dbReference>
<evidence type="ECO:0000313" key="9">
    <source>
        <dbReference type="Proteomes" id="UP000230007"/>
    </source>
</evidence>
<keyword evidence="4" id="KW-0819">tRNA processing</keyword>
<dbReference type="AlphaFoldDB" id="A0A2H0AM97"/>
<dbReference type="NCBIfam" id="TIGR00431">
    <property type="entry name" value="TruB"/>
    <property type="match status" value="1"/>
</dbReference>
<organism evidence="8 9">
    <name type="scientific">Candidatus Colwellbacteria bacterium CG23_combo_of_CG06-09_8_20_14_all_42_19</name>
    <dbReference type="NCBI Taxonomy" id="1974541"/>
    <lineage>
        <taxon>Bacteria</taxon>
        <taxon>Candidatus Colwelliibacteriota</taxon>
    </lineage>
</organism>
<dbReference type="GO" id="GO:0003723">
    <property type="term" value="F:RNA binding"/>
    <property type="evidence" value="ECO:0007669"/>
    <property type="project" value="InterPro"/>
</dbReference>
<name>A0A2H0AM97_9BACT</name>
<feature type="domain" description="Pseudouridine synthase II N-terminal" evidence="6">
    <location>
        <begin position="47"/>
        <end position="192"/>
    </location>
</feature>
<dbReference type="GO" id="GO:1990481">
    <property type="term" value="P:mRNA pseudouridine synthesis"/>
    <property type="evidence" value="ECO:0007669"/>
    <property type="project" value="TreeGrafter"/>
</dbReference>
<dbReference type="Proteomes" id="UP000230007">
    <property type="component" value="Unassembled WGS sequence"/>
</dbReference>
<gene>
    <name evidence="8" type="primary">truB</name>
    <name evidence="8" type="ORF">COX15_00405</name>
</gene>
<dbReference type="SUPFAM" id="SSF55120">
    <property type="entry name" value="Pseudouridine synthase"/>
    <property type="match status" value="1"/>
</dbReference>
<evidence type="ECO:0000313" key="8">
    <source>
        <dbReference type="EMBL" id="PIP46531.1"/>
    </source>
</evidence>
<proteinExistence type="inferred from homology"/>
<dbReference type="GO" id="GO:0160148">
    <property type="term" value="F:tRNA pseudouridine(55) synthase activity"/>
    <property type="evidence" value="ECO:0007669"/>
    <property type="project" value="UniProtKB-EC"/>
</dbReference>
<dbReference type="PANTHER" id="PTHR13767:SF2">
    <property type="entry name" value="PSEUDOURIDYLATE SYNTHASE TRUB1"/>
    <property type="match status" value="1"/>
</dbReference>
<evidence type="ECO:0000256" key="3">
    <source>
        <dbReference type="ARBA" id="ARBA00012787"/>
    </source>
</evidence>
<dbReference type="InterPro" id="IPR014780">
    <property type="entry name" value="tRNA_psdUridine_synth_TruB"/>
</dbReference>
<sequence>MYILYNIRSMERREIILIDKPKGMSSFDIIRFLRKKTGAKRGSAGWRMGHSGTLDPLATGLMIIGVDAGTKKLKELIGLPKTYEASVLLGVRTATGDLEGEILESKKVTDLDIKKAKEVVDNLKGKLLLRVPIYSAVKVKGERLYKLARAGKQVNPPEKEMEVLNVVFKRCSKSESCYVLELVLEVTSGTYIRSIAEEIGRKLGFPATLSKLRRTKIGKYKIEDAVKLD</sequence>
<dbReference type="GO" id="GO:0006400">
    <property type="term" value="P:tRNA modification"/>
    <property type="evidence" value="ECO:0007669"/>
    <property type="project" value="TreeGrafter"/>
</dbReference>
<evidence type="ECO:0000256" key="1">
    <source>
        <dbReference type="ARBA" id="ARBA00000385"/>
    </source>
</evidence>
<dbReference type="Pfam" id="PF01509">
    <property type="entry name" value="TruB_N"/>
    <property type="match status" value="1"/>
</dbReference>
<comment type="similarity">
    <text evidence="2">Belongs to the pseudouridine synthase TruB family. Type 1 subfamily.</text>
</comment>
<comment type="caution">
    <text evidence="8">The sequence shown here is derived from an EMBL/GenBank/DDBJ whole genome shotgun (WGS) entry which is preliminary data.</text>
</comment>
<protein>
    <recommendedName>
        <fullName evidence="3">tRNA pseudouridine(55) synthase</fullName>
        <ecNumber evidence="3">5.4.99.25</ecNumber>
    </recommendedName>
</protein>
<dbReference type="Gene3D" id="3.30.2350.10">
    <property type="entry name" value="Pseudouridine synthase"/>
    <property type="match status" value="1"/>
</dbReference>
<reference evidence="8 9" key="1">
    <citation type="submission" date="2017-09" db="EMBL/GenBank/DDBJ databases">
        <title>Depth-based differentiation of microbial function through sediment-hosted aquifers and enrichment of novel symbionts in the deep terrestrial subsurface.</title>
        <authorList>
            <person name="Probst A.J."/>
            <person name="Ladd B."/>
            <person name="Jarett J.K."/>
            <person name="Geller-Mcgrath D.E."/>
            <person name="Sieber C.M."/>
            <person name="Emerson J.B."/>
            <person name="Anantharaman K."/>
            <person name="Thomas B.C."/>
            <person name="Malmstrom R."/>
            <person name="Stieglmeier M."/>
            <person name="Klingl A."/>
            <person name="Woyke T."/>
            <person name="Ryan C.M."/>
            <person name="Banfield J.F."/>
        </authorList>
    </citation>
    <scope>NUCLEOTIDE SEQUENCE [LARGE SCALE GENOMIC DNA]</scope>
    <source>
        <strain evidence="8">CG23_combo_of_CG06-09_8_20_14_all_42_19</strain>
    </source>
</reference>